<name>A0ABQ9CJV5_9ROSI</name>
<dbReference type="EMBL" id="JAPFFI010000003">
    <property type="protein sequence ID" value="KAJ6398546.1"/>
    <property type="molecule type" value="Genomic_DNA"/>
</dbReference>
<proteinExistence type="predicted"/>
<comment type="caution">
    <text evidence="1">The sequence shown here is derived from an EMBL/GenBank/DDBJ whole genome shotgun (WGS) entry which is preliminary data.</text>
</comment>
<protein>
    <submittedName>
        <fullName evidence="1">Uncharacterized protein</fullName>
    </submittedName>
</protein>
<evidence type="ECO:0000313" key="2">
    <source>
        <dbReference type="Proteomes" id="UP001141253"/>
    </source>
</evidence>
<gene>
    <name evidence="1" type="ORF">OIU77_019353</name>
</gene>
<reference evidence="1" key="1">
    <citation type="submission" date="2022-10" db="EMBL/GenBank/DDBJ databases">
        <authorList>
            <person name="Hyden B.L."/>
            <person name="Feng K."/>
            <person name="Yates T."/>
            <person name="Jawdy S."/>
            <person name="Smart L.B."/>
            <person name="Muchero W."/>
        </authorList>
    </citation>
    <scope>NUCLEOTIDE SEQUENCE</scope>
    <source>
        <tissue evidence="1">Shoot tip</tissue>
    </source>
</reference>
<keyword evidence="2" id="KW-1185">Reference proteome</keyword>
<sequence length="62" mass="6711">MGKLASYGSAELRSHAYNGSDAFIGVGACHAPHLWLTCAEFSSCFELSLVIIKFTKNRGTNM</sequence>
<organism evidence="1 2">
    <name type="scientific">Salix suchowensis</name>
    <dbReference type="NCBI Taxonomy" id="1278906"/>
    <lineage>
        <taxon>Eukaryota</taxon>
        <taxon>Viridiplantae</taxon>
        <taxon>Streptophyta</taxon>
        <taxon>Embryophyta</taxon>
        <taxon>Tracheophyta</taxon>
        <taxon>Spermatophyta</taxon>
        <taxon>Magnoliopsida</taxon>
        <taxon>eudicotyledons</taxon>
        <taxon>Gunneridae</taxon>
        <taxon>Pentapetalae</taxon>
        <taxon>rosids</taxon>
        <taxon>fabids</taxon>
        <taxon>Malpighiales</taxon>
        <taxon>Salicaceae</taxon>
        <taxon>Saliceae</taxon>
        <taxon>Salix</taxon>
    </lineage>
</organism>
<dbReference type="Proteomes" id="UP001141253">
    <property type="component" value="Chromosome 5"/>
</dbReference>
<evidence type="ECO:0000313" key="1">
    <source>
        <dbReference type="EMBL" id="KAJ6398546.1"/>
    </source>
</evidence>
<accession>A0ABQ9CJV5</accession>
<reference evidence="1" key="2">
    <citation type="journal article" date="2023" name="Int. J. Mol. Sci.">
        <title>De Novo Assembly and Annotation of 11 Diverse Shrub Willow (Salix) Genomes Reveals Novel Gene Organization in Sex-Linked Regions.</title>
        <authorList>
            <person name="Hyden B."/>
            <person name="Feng K."/>
            <person name="Yates T.B."/>
            <person name="Jawdy S."/>
            <person name="Cereghino C."/>
            <person name="Smart L.B."/>
            <person name="Muchero W."/>
        </authorList>
    </citation>
    <scope>NUCLEOTIDE SEQUENCE</scope>
    <source>
        <tissue evidence="1">Shoot tip</tissue>
    </source>
</reference>